<evidence type="ECO:0000259" key="7">
    <source>
        <dbReference type="PROSITE" id="PS50850"/>
    </source>
</evidence>
<evidence type="ECO:0000256" key="1">
    <source>
        <dbReference type="ARBA" id="ARBA00004141"/>
    </source>
</evidence>
<evidence type="ECO:0000313" key="9">
    <source>
        <dbReference type="Proteomes" id="UP000053342"/>
    </source>
</evidence>
<organism evidence="8 9">
    <name type="scientific">Exophiala oligosperma</name>
    <dbReference type="NCBI Taxonomy" id="215243"/>
    <lineage>
        <taxon>Eukaryota</taxon>
        <taxon>Fungi</taxon>
        <taxon>Dikarya</taxon>
        <taxon>Ascomycota</taxon>
        <taxon>Pezizomycotina</taxon>
        <taxon>Eurotiomycetes</taxon>
        <taxon>Chaetothyriomycetidae</taxon>
        <taxon>Chaetothyriales</taxon>
        <taxon>Herpotrichiellaceae</taxon>
        <taxon>Exophiala</taxon>
    </lineage>
</organism>
<keyword evidence="9" id="KW-1185">Reference proteome</keyword>
<evidence type="ECO:0000256" key="6">
    <source>
        <dbReference type="SAM" id="Phobius"/>
    </source>
</evidence>
<feature type="transmembrane region" description="Helical" evidence="6">
    <location>
        <begin position="195"/>
        <end position="212"/>
    </location>
</feature>
<dbReference type="PROSITE" id="PS50850">
    <property type="entry name" value="MFS"/>
    <property type="match status" value="1"/>
</dbReference>
<gene>
    <name evidence="8" type="ORF">PV06_01860</name>
</gene>
<evidence type="ECO:0000256" key="2">
    <source>
        <dbReference type="ARBA" id="ARBA00022448"/>
    </source>
</evidence>
<dbReference type="Gene3D" id="1.20.1250.20">
    <property type="entry name" value="MFS general substrate transporter like domains"/>
    <property type="match status" value="2"/>
</dbReference>
<dbReference type="HOGENOM" id="CLU_001265_0_3_1"/>
<dbReference type="PANTHER" id="PTHR43791">
    <property type="entry name" value="PERMEASE-RELATED"/>
    <property type="match status" value="1"/>
</dbReference>
<dbReference type="AlphaFoldDB" id="A0A0D2DSX5"/>
<keyword evidence="3 6" id="KW-0812">Transmembrane</keyword>
<sequence length="371" mass="40951">MLGWGVVTACTLLVHSYASLMVTRALVGACEAFIQGAVFYLSFWYTYKELATRGAIFWSTSALAGAFNGLIAYAVQKNLANVNGWHPWRWLFLIEGVVPIGWAFVVWIFLPATPEKTKLYFNEEEKAIIIKRSRQAFNTGESKIMPKLILRVILDPKFWLMAVVQSANLFCLTSLSNFLPAILRSFGWSIVKSQLMTVIVYACAFVNILLSARISDKLQTRGPIIMVNTMIGAVGYILLLTLKGAPGRFAGACIVAMGMYPNVVIVLTWTATINVGYTYRASAAALINSIGQAVAIGSNEVYNDPPYYKKGHGAALGMAAAGTVFCGLLLLLLRYENAQKRKEQSSEKAAEMRNVSIDEIGNKHPDYFFTY</sequence>
<feature type="transmembrane region" description="Helical" evidence="6">
    <location>
        <begin position="249"/>
        <end position="271"/>
    </location>
</feature>
<evidence type="ECO:0000256" key="3">
    <source>
        <dbReference type="ARBA" id="ARBA00022692"/>
    </source>
</evidence>
<dbReference type="OrthoDB" id="2985014at2759"/>
<dbReference type="RefSeq" id="XP_016266389.1">
    <property type="nucleotide sequence ID" value="XM_016402492.1"/>
</dbReference>
<dbReference type="GeneID" id="27353934"/>
<keyword evidence="4 6" id="KW-1133">Transmembrane helix</keyword>
<dbReference type="SUPFAM" id="SSF103473">
    <property type="entry name" value="MFS general substrate transporter"/>
    <property type="match status" value="1"/>
</dbReference>
<accession>A0A0D2DSX5</accession>
<dbReference type="GO" id="GO:0016020">
    <property type="term" value="C:membrane"/>
    <property type="evidence" value="ECO:0007669"/>
    <property type="project" value="UniProtKB-SubCell"/>
</dbReference>
<feature type="transmembrane region" description="Helical" evidence="6">
    <location>
        <begin position="87"/>
        <end position="110"/>
    </location>
</feature>
<keyword evidence="2" id="KW-0813">Transport</keyword>
<dbReference type="VEuPathDB" id="FungiDB:PV06_01860"/>
<name>A0A0D2DSX5_9EURO</name>
<comment type="subcellular location">
    <subcellularLocation>
        <location evidence="1">Membrane</location>
        <topology evidence="1">Multi-pass membrane protein</topology>
    </subcellularLocation>
</comment>
<protein>
    <recommendedName>
        <fullName evidence="7">Major facilitator superfamily (MFS) profile domain-containing protein</fullName>
    </recommendedName>
</protein>
<feature type="transmembrane region" description="Helical" evidence="6">
    <location>
        <begin position="56"/>
        <end position="75"/>
    </location>
</feature>
<dbReference type="PANTHER" id="PTHR43791:SF36">
    <property type="entry name" value="TRANSPORTER, PUTATIVE (AFU_ORTHOLOGUE AFUA_6G08340)-RELATED"/>
    <property type="match status" value="1"/>
</dbReference>
<feature type="transmembrane region" description="Helical" evidence="6">
    <location>
        <begin position="224"/>
        <end position="242"/>
    </location>
</feature>
<proteinExistence type="predicted"/>
<feature type="transmembrane region" description="Helical" evidence="6">
    <location>
        <begin position="314"/>
        <end position="333"/>
    </location>
</feature>
<dbReference type="GO" id="GO:0022857">
    <property type="term" value="F:transmembrane transporter activity"/>
    <property type="evidence" value="ECO:0007669"/>
    <property type="project" value="InterPro"/>
</dbReference>
<dbReference type="EMBL" id="KN847333">
    <property type="protein sequence ID" value="KIW46173.1"/>
    <property type="molecule type" value="Genomic_DNA"/>
</dbReference>
<dbReference type="InterPro" id="IPR020846">
    <property type="entry name" value="MFS_dom"/>
</dbReference>
<dbReference type="Pfam" id="PF07690">
    <property type="entry name" value="MFS_1"/>
    <property type="match status" value="1"/>
</dbReference>
<keyword evidence="5 6" id="KW-0472">Membrane</keyword>
<dbReference type="InterPro" id="IPR011701">
    <property type="entry name" value="MFS"/>
</dbReference>
<reference evidence="8 9" key="1">
    <citation type="submission" date="2015-01" db="EMBL/GenBank/DDBJ databases">
        <title>The Genome Sequence of Exophiala oligosperma CBS72588.</title>
        <authorList>
            <consortium name="The Broad Institute Genomics Platform"/>
            <person name="Cuomo C."/>
            <person name="de Hoog S."/>
            <person name="Gorbushina A."/>
            <person name="Stielow B."/>
            <person name="Teixiera M."/>
            <person name="Abouelleil A."/>
            <person name="Chapman S.B."/>
            <person name="Priest M."/>
            <person name="Young S.K."/>
            <person name="Wortman J."/>
            <person name="Nusbaum C."/>
            <person name="Birren B."/>
        </authorList>
    </citation>
    <scope>NUCLEOTIDE SEQUENCE [LARGE SCALE GENOMIC DNA]</scope>
    <source>
        <strain evidence="8 9">CBS 72588</strain>
    </source>
</reference>
<evidence type="ECO:0000256" key="5">
    <source>
        <dbReference type="ARBA" id="ARBA00023136"/>
    </source>
</evidence>
<dbReference type="Proteomes" id="UP000053342">
    <property type="component" value="Unassembled WGS sequence"/>
</dbReference>
<evidence type="ECO:0000313" key="8">
    <source>
        <dbReference type="EMBL" id="KIW46173.1"/>
    </source>
</evidence>
<evidence type="ECO:0000256" key="4">
    <source>
        <dbReference type="ARBA" id="ARBA00022989"/>
    </source>
</evidence>
<dbReference type="InterPro" id="IPR036259">
    <property type="entry name" value="MFS_trans_sf"/>
</dbReference>
<feature type="domain" description="Major facilitator superfamily (MFS) profile" evidence="7">
    <location>
        <begin position="1"/>
        <end position="371"/>
    </location>
</feature>